<protein>
    <submittedName>
        <fullName evidence="2">Uncharacterized protein LOC142173448</fullName>
    </submittedName>
</protein>
<gene>
    <name evidence="2" type="primary">LOC142173448</name>
</gene>
<evidence type="ECO:0000313" key="1">
    <source>
        <dbReference type="Proteomes" id="UP000790787"/>
    </source>
</evidence>
<dbReference type="Proteomes" id="UP000790787">
    <property type="component" value="Chromosome 19"/>
</dbReference>
<reference evidence="1" key="1">
    <citation type="journal article" date="2014" name="Nat. Commun.">
        <title>The tobacco genome sequence and its comparison with those of tomato and potato.</title>
        <authorList>
            <person name="Sierro N."/>
            <person name="Battey J.N."/>
            <person name="Ouadi S."/>
            <person name="Bakaher N."/>
            <person name="Bovet L."/>
            <person name="Willig A."/>
            <person name="Goepfert S."/>
            <person name="Peitsch M.C."/>
            <person name="Ivanov N.V."/>
        </authorList>
    </citation>
    <scope>NUCLEOTIDE SEQUENCE [LARGE SCALE GENOMIC DNA]</scope>
</reference>
<dbReference type="RefSeq" id="XP_075095141.1">
    <property type="nucleotide sequence ID" value="XM_075239040.1"/>
</dbReference>
<organism evidence="1 2">
    <name type="scientific">Nicotiana tabacum</name>
    <name type="common">Common tobacco</name>
    <dbReference type="NCBI Taxonomy" id="4097"/>
    <lineage>
        <taxon>Eukaryota</taxon>
        <taxon>Viridiplantae</taxon>
        <taxon>Streptophyta</taxon>
        <taxon>Embryophyta</taxon>
        <taxon>Tracheophyta</taxon>
        <taxon>Spermatophyta</taxon>
        <taxon>Magnoliopsida</taxon>
        <taxon>eudicotyledons</taxon>
        <taxon>Gunneridae</taxon>
        <taxon>Pentapetalae</taxon>
        <taxon>asterids</taxon>
        <taxon>lamiids</taxon>
        <taxon>Solanales</taxon>
        <taxon>Solanaceae</taxon>
        <taxon>Nicotianoideae</taxon>
        <taxon>Nicotianeae</taxon>
        <taxon>Nicotiana</taxon>
    </lineage>
</organism>
<name>A0AC58TD42_TOBAC</name>
<proteinExistence type="predicted"/>
<sequence>MDVLARHIQGKVPWYMLFADDIVLINVVRCRVNTWLEVWRQTLEYKGFNLSRTKTEYLACKFSVGMHEAEMDVKLDTQVIPKRDSFKYLGFVKQGNRDIDEDVTHRIGAGWMK</sequence>
<evidence type="ECO:0000313" key="2">
    <source>
        <dbReference type="RefSeq" id="XP_075095141.1"/>
    </source>
</evidence>
<reference evidence="2" key="2">
    <citation type="submission" date="2025-08" db="UniProtKB">
        <authorList>
            <consortium name="RefSeq"/>
        </authorList>
    </citation>
    <scope>IDENTIFICATION</scope>
    <source>
        <tissue evidence="2">Leaf</tissue>
    </source>
</reference>
<accession>A0AC58TD42</accession>
<keyword evidence="1" id="KW-1185">Reference proteome</keyword>